<dbReference type="RefSeq" id="WP_068740949.1">
    <property type="nucleotide sequence ID" value="NZ_CBDRGN010000004.1"/>
</dbReference>
<evidence type="ECO:0000259" key="2">
    <source>
        <dbReference type="Pfam" id="PF24088"/>
    </source>
</evidence>
<dbReference type="Pfam" id="PF24092">
    <property type="entry name" value="DUF7373_C"/>
    <property type="match status" value="1"/>
</dbReference>
<evidence type="ECO:0000313" key="5">
    <source>
        <dbReference type="Proteomes" id="UP000182241"/>
    </source>
</evidence>
<evidence type="ECO:0000259" key="3">
    <source>
        <dbReference type="Pfam" id="PF24092"/>
    </source>
</evidence>
<name>A0A1H4NMI3_TSUTY</name>
<sequence length="414" mass="43244">MNTRLGAAPAAIALAAALLSACSTVVAGTPVAETTVSKIDPGNFPTTPRTVTAQSAADAWQQEGMILADSVIAPSDIDAALTAVVTDEFEGAGGPLLRIGQLVERNNARGVPTGGIPPAKAAQLELNTKFDVGFMSTAGDAPTTPKTQFSAALLRFTTDAAAETAMTTLRADAPPPARLTRIPGAVLVSSTSGGGGGVTKTVVAAPVNNLVALVWATTRGTDSEDLAIRGLTSQLERARTYRPSIALSARAIPAIPMDRDGIMSRTIESQNDNQHRTRTAYGFSSGFEHGDGYFTARTAYLINRNPRWLTAATRSGVDLIGKTNRTGVLRARDRAAATSYVVEIRNGPYSTFAYSVPGLSPDQAGCDYDSGAQTPYTCYATVGRYALHASFVSLELARQAISASYLINKAVGEN</sequence>
<dbReference type="InterPro" id="IPR055797">
    <property type="entry name" value="DUF7373"/>
</dbReference>
<evidence type="ECO:0000256" key="1">
    <source>
        <dbReference type="SAM" id="SignalP"/>
    </source>
</evidence>
<evidence type="ECO:0008006" key="6">
    <source>
        <dbReference type="Google" id="ProtNLM"/>
    </source>
</evidence>
<dbReference type="Pfam" id="PF24088">
    <property type="entry name" value="DUF7373"/>
    <property type="match status" value="1"/>
</dbReference>
<dbReference type="KEGG" id="tsm:ASU32_04880"/>
<keyword evidence="5" id="KW-1185">Reference proteome</keyword>
<accession>A0A1H4NMI3</accession>
<gene>
    <name evidence="4" type="ORF">SAMN04489793_1197</name>
</gene>
<dbReference type="AlphaFoldDB" id="A0A1H4NMI3"/>
<dbReference type="EMBL" id="FNSA01000003">
    <property type="protein sequence ID" value="SEB95762.1"/>
    <property type="molecule type" value="Genomic_DNA"/>
</dbReference>
<protein>
    <recommendedName>
        <fullName evidence="6">Beta-lactamase enzyme family protein</fullName>
    </recommendedName>
</protein>
<organism evidence="4 5">
    <name type="scientific">Tsukamurella tyrosinosolvens</name>
    <dbReference type="NCBI Taxonomy" id="57704"/>
    <lineage>
        <taxon>Bacteria</taxon>
        <taxon>Bacillati</taxon>
        <taxon>Actinomycetota</taxon>
        <taxon>Actinomycetes</taxon>
        <taxon>Mycobacteriales</taxon>
        <taxon>Tsukamurellaceae</taxon>
        <taxon>Tsukamurella</taxon>
    </lineage>
</organism>
<evidence type="ECO:0000313" key="4">
    <source>
        <dbReference type="EMBL" id="SEB95762.1"/>
    </source>
</evidence>
<dbReference type="STRING" id="57704.SAMN04489793_1197"/>
<feature type="chain" id="PRO_5039310749" description="Beta-lactamase enzyme family protein" evidence="1">
    <location>
        <begin position="28"/>
        <end position="414"/>
    </location>
</feature>
<keyword evidence="1" id="KW-0732">Signal</keyword>
<proteinExistence type="predicted"/>
<dbReference type="InterPro" id="IPR056463">
    <property type="entry name" value="DUF7373_C"/>
</dbReference>
<dbReference type="PROSITE" id="PS51257">
    <property type="entry name" value="PROKAR_LIPOPROTEIN"/>
    <property type="match status" value="1"/>
</dbReference>
<reference evidence="5" key="1">
    <citation type="submission" date="2016-10" db="EMBL/GenBank/DDBJ databases">
        <authorList>
            <person name="Varghese N."/>
            <person name="Submissions S."/>
        </authorList>
    </citation>
    <scope>NUCLEOTIDE SEQUENCE [LARGE SCALE GENOMIC DNA]</scope>
    <source>
        <strain evidence="5">DSM 44234</strain>
    </source>
</reference>
<feature type="domain" description="DUF7373" evidence="3">
    <location>
        <begin position="289"/>
        <end position="405"/>
    </location>
</feature>
<dbReference type="OrthoDB" id="4515194at2"/>
<feature type="domain" description="DUF7373" evidence="2">
    <location>
        <begin position="52"/>
        <end position="227"/>
    </location>
</feature>
<dbReference type="Proteomes" id="UP000182241">
    <property type="component" value="Unassembled WGS sequence"/>
</dbReference>
<feature type="signal peptide" evidence="1">
    <location>
        <begin position="1"/>
        <end position="27"/>
    </location>
</feature>